<sequence>MQKLIIFLALVGQFLYAQGTTYKAVDGITYKKGDKITLGSASKGTSFQFVYIYKHVSGLSASLRALDALSGGNVTTDDDEKPKPATNNLNHYQGKIIQFRQMTLEDKSKIVNAIVEYKDGYRLIIPMDIALQSREMKSENPDFISISEDIQDNGNLQIKSFSPDFEVNLISVEGNTDSQTVTVNFTIKHKLVHQYLKIGHTSEMLNPRYAKSYDFEGNEYVHRQSQLGSEKNIYGSGVSNKVPTNILIKASITFIKILPEVKEFSFVSIPVAYRDDAGGSYQYNNIEISNVKIDWKK</sequence>
<evidence type="ECO:0000313" key="2">
    <source>
        <dbReference type="Proteomes" id="UP001622370"/>
    </source>
</evidence>
<dbReference type="EMBL" id="JBJGWJ010000001">
    <property type="protein sequence ID" value="MFK8292829.1"/>
    <property type="molecule type" value="Genomic_DNA"/>
</dbReference>
<reference evidence="1 2" key="1">
    <citation type="journal article" date="2016" name="Sci. Rep.">
        <title>Whole genome sequencing identifies a novel species of the genus Capnocytophaga isolated from dog and cat bite wounds in humans.</title>
        <authorList>
            <person name="Zangenah S."/>
            <person name="Abbasi N."/>
            <person name="Andersson A.F."/>
            <person name="Bergman P."/>
        </authorList>
    </citation>
    <scope>NUCLEOTIDE SEQUENCE [LARGE SCALE GENOMIC DNA]</scope>
    <source>
        <strain evidence="1 2">W5</strain>
    </source>
</reference>
<gene>
    <name evidence="1" type="ORF">ACI76L_03435</name>
</gene>
<accession>A0ABW8QA92</accession>
<protein>
    <recommendedName>
        <fullName evidence="3">DUF3857 domain-containing protein</fullName>
    </recommendedName>
</protein>
<evidence type="ECO:0008006" key="3">
    <source>
        <dbReference type="Google" id="ProtNLM"/>
    </source>
</evidence>
<proteinExistence type="predicted"/>
<organism evidence="1 2">
    <name type="scientific">Capnocytophaga stomatis</name>
    <dbReference type="NCBI Taxonomy" id="1848904"/>
    <lineage>
        <taxon>Bacteria</taxon>
        <taxon>Pseudomonadati</taxon>
        <taxon>Bacteroidota</taxon>
        <taxon>Flavobacteriia</taxon>
        <taxon>Flavobacteriales</taxon>
        <taxon>Flavobacteriaceae</taxon>
        <taxon>Capnocytophaga</taxon>
    </lineage>
</organism>
<keyword evidence="2" id="KW-1185">Reference proteome</keyword>
<dbReference type="Proteomes" id="UP001622370">
    <property type="component" value="Unassembled WGS sequence"/>
</dbReference>
<name>A0ABW8QA92_9FLAO</name>
<dbReference type="RefSeq" id="WP_203970363.1">
    <property type="nucleotide sequence ID" value="NZ_BOPK01000014.1"/>
</dbReference>
<comment type="caution">
    <text evidence="1">The sequence shown here is derived from an EMBL/GenBank/DDBJ whole genome shotgun (WGS) entry which is preliminary data.</text>
</comment>
<evidence type="ECO:0000313" key="1">
    <source>
        <dbReference type="EMBL" id="MFK8292829.1"/>
    </source>
</evidence>